<comment type="similarity">
    <text evidence="2">Belongs to the outer membrane factor (OMF) (TC 1.B.17) family.</text>
</comment>
<dbReference type="Pfam" id="PF02321">
    <property type="entry name" value="OEP"/>
    <property type="match status" value="2"/>
</dbReference>
<dbReference type="InterPro" id="IPR003423">
    <property type="entry name" value="OMP_efflux"/>
</dbReference>
<dbReference type="Gene3D" id="1.20.1600.10">
    <property type="entry name" value="Outer membrane efflux proteins (OEP)"/>
    <property type="match status" value="1"/>
</dbReference>
<comment type="subcellular location">
    <subcellularLocation>
        <location evidence="1">Cell outer membrane</location>
    </subcellularLocation>
</comment>
<name>A0A8J7M2B5_9BACT</name>
<evidence type="ECO:0000256" key="8">
    <source>
        <dbReference type="SAM" id="MobiDB-lite"/>
    </source>
</evidence>
<feature type="region of interest" description="Disordered" evidence="8">
    <location>
        <begin position="170"/>
        <end position="232"/>
    </location>
</feature>
<reference evidence="10" key="1">
    <citation type="submission" date="2020-12" db="EMBL/GenBank/DDBJ databases">
        <title>Geomonas sp. Red875, isolated from river sediment.</title>
        <authorList>
            <person name="Xu Z."/>
            <person name="Zhang Z."/>
            <person name="Masuda Y."/>
            <person name="Itoh H."/>
            <person name="Senoo K."/>
        </authorList>
    </citation>
    <scope>NUCLEOTIDE SEQUENCE</scope>
    <source>
        <strain evidence="10">Red875</strain>
    </source>
</reference>
<keyword evidence="3" id="KW-0813">Transport</keyword>
<dbReference type="Proteomes" id="UP000636888">
    <property type="component" value="Unassembled WGS sequence"/>
</dbReference>
<keyword evidence="5" id="KW-0812">Transmembrane</keyword>
<feature type="compositionally biased region" description="Low complexity" evidence="8">
    <location>
        <begin position="204"/>
        <end position="225"/>
    </location>
</feature>
<evidence type="ECO:0000256" key="9">
    <source>
        <dbReference type="SAM" id="SignalP"/>
    </source>
</evidence>
<dbReference type="GO" id="GO:0009279">
    <property type="term" value="C:cell outer membrane"/>
    <property type="evidence" value="ECO:0007669"/>
    <property type="project" value="UniProtKB-SubCell"/>
</dbReference>
<keyword evidence="9" id="KW-0732">Signal</keyword>
<evidence type="ECO:0000256" key="7">
    <source>
        <dbReference type="ARBA" id="ARBA00023237"/>
    </source>
</evidence>
<feature type="chain" id="PRO_5035166100" evidence="9">
    <location>
        <begin position="24"/>
        <end position="652"/>
    </location>
</feature>
<dbReference type="PANTHER" id="PTHR30026:SF20">
    <property type="entry name" value="OUTER MEMBRANE PROTEIN TOLC"/>
    <property type="match status" value="1"/>
</dbReference>
<comment type="caution">
    <text evidence="10">The sequence shown here is derived from an EMBL/GenBank/DDBJ whole genome shotgun (WGS) entry which is preliminary data.</text>
</comment>
<feature type="compositionally biased region" description="Pro residues" evidence="8">
    <location>
        <begin position="178"/>
        <end position="187"/>
    </location>
</feature>
<dbReference type="PANTHER" id="PTHR30026">
    <property type="entry name" value="OUTER MEMBRANE PROTEIN TOLC"/>
    <property type="match status" value="1"/>
</dbReference>
<evidence type="ECO:0000256" key="2">
    <source>
        <dbReference type="ARBA" id="ARBA00007613"/>
    </source>
</evidence>
<proteinExistence type="inferred from homology"/>
<keyword evidence="7" id="KW-0998">Cell outer membrane</keyword>
<evidence type="ECO:0000256" key="5">
    <source>
        <dbReference type="ARBA" id="ARBA00022692"/>
    </source>
</evidence>
<dbReference type="SUPFAM" id="SSF56954">
    <property type="entry name" value="Outer membrane efflux proteins (OEP)"/>
    <property type="match status" value="1"/>
</dbReference>
<dbReference type="InterPro" id="IPR051906">
    <property type="entry name" value="TolC-like"/>
</dbReference>
<keyword evidence="6" id="KW-0472">Membrane</keyword>
<sequence length="652" mass="69501">MKHYAKIALLALSTMTSAEVASAAPAAAPLPWVPPCTLARAVAEQLGRVAPQVKPLPNDTAFGAANGAHKVVVACGLSADETYTYHRLLASLGVDLLVFRGDEPPQKVVQELAGKLKLSFRRENAGARGLTYLFPDQGPRHDGVRLTVNAAEAPPASAVAAAKPAPPVAPAAAAARPAPQPAPPQSTTPPGFIAGARPQVNVLAAPTPTRPSASSTGSPAATAAPAGPPAEPVGPENLWDLYLLAKASDPELGRSQARYAGTQADTDVARSSFYPRVSAGFGLNYIDETYYNNPGAASTQTITLFGHNYSASASIPLLHVPSIYNLASAAASARSEDAGVSAAKQNLIAKLVDAYFGILKARADEAIAREEISRVRQALEQAQAFLKAGTGDIISVYEAQARLDSVIADLNRTESVTRIAEQRLSSIVGKPVATVADYLPRQPRTPEPEDIDWWLTRMEERDPQIKQARELLTGSELQTKSAKAEHLPTMDASAAYLVAKGNQFPPQVETHEWQIGATLTLPLYSGGETSARIRRAAANESERRYILDQVREQRRENVKQSYFNLTYNVSLVKALEQKEASSQIQLNAVRKGRSIGTRTAIDLLNAEQAYSVAQRDLKSALYDNVVRLVQLKAAAGILTEEDIAGAAGRRSP</sequence>
<evidence type="ECO:0000313" key="10">
    <source>
        <dbReference type="EMBL" id="MBJ6727425.1"/>
    </source>
</evidence>
<dbReference type="EMBL" id="JAEMHM010000023">
    <property type="protein sequence ID" value="MBJ6727425.1"/>
    <property type="molecule type" value="Genomic_DNA"/>
</dbReference>
<dbReference type="RefSeq" id="WP_199386564.1">
    <property type="nucleotide sequence ID" value="NZ_JAEMHM010000023.1"/>
</dbReference>
<dbReference type="AlphaFoldDB" id="A0A8J7M2B5"/>
<evidence type="ECO:0000313" key="11">
    <source>
        <dbReference type="Proteomes" id="UP000636888"/>
    </source>
</evidence>
<protein>
    <submittedName>
        <fullName evidence="10">TolC family protein</fullName>
    </submittedName>
</protein>
<gene>
    <name evidence="10" type="ORF">JFN93_22150</name>
</gene>
<keyword evidence="11" id="KW-1185">Reference proteome</keyword>
<organism evidence="10 11">
    <name type="scientific">Geomesophilobacter sediminis</name>
    <dbReference type="NCBI Taxonomy" id="2798584"/>
    <lineage>
        <taxon>Bacteria</taxon>
        <taxon>Pseudomonadati</taxon>
        <taxon>Thermodesulfobacteriota</taxon>
        <taxon>Desulfuromonadia</taxon>
        <taxon>Geobacterales</taxon>
        <taxon>Geobacteraceae</taxon>
        <taxon>Geomesophilobacter</taxon>
    </lineage>
</organism>
<dbReference type="GO" id="GO:0015562">
    <property type="term" value="F:efflux transmembrane transporter activity"/>
    <property type="evidence" value="ECO:0007669"/>
    <property type="project" value="InterPro"/>
</dbReference>
<evidence type="ECO:0000256" key="3">
    <source>
        <dbReference type="ARBA" id="ARBA00022448"/>
    </source>
</evidence>
<feature type="signal peptide" evidence="9">
    <location>
        <begin position="1"/>
        <end position="23"/>
    </location>
</feature>
<evidence type="ECO:0000256" key="6">
    <source>
        <dbReference type="ARBA" id="ARBA00023136"/>
    </source>
</evidence>
<evidence type="ECO:0000256" key="4">
    <source>
        <dbReference type="ARBA" id="ARBA00022452"/>
    </source>
</evidence>
<keyword evidence="4" id="KW-1134">Transmembrane beta strand</keyword>
<dbReference type="GO" id="GO:0015288">
    <property type="term" value="F:porin activity"/>
    <property type="evidence" value="ECO:0007669"/>
    <property type="project" value="TreeGrafter"/>
</dbReference>
<evidence type="ECO:0000256" key="1">
    <source>
        <dbReference type="ARBA" id="ARBA00004442"/>
    </source>
</evidence>
<dbReference type="GO" id="GO:1990281">
    <property type="term" value="C:efflux pump complex"/>
    <property type="evidence" value="ECO:0007669"/>
    <property type="project" value="TreeGrafter"/>
</dbReference>
<accession>A0A8J7M2B5</accession>